<dbReference type="Proteomes" id="UP000305709">
    <property type="component" value="Unassembled WGS sequence"/>
</dbReference>
<proteinExistence type="predicted"/>
<feature type="transmembrane region" description="Helical" evidence="1">
    <location>
        <begin position="146"/>
        <end position="167"/>
    </location>
</feature>
<feature type="transmembrane region" description="Helical" evidence="1">
    <location>
        <begin position="53"/>
        <end position="72"/>
    </location>
</feature>
<comment type="caution">
    <text evidence="2">The sequence shown here is derived from an EMBL/GenBank/DDBJ whole genome shotgun (WGS) entry which is preliminary data.</text>
</comment>
<gene>
    <name evidence="2" type="ORF">FHG71_14605</name>
</gene>
<feature type="transmembrane region" description="Helical" evidence="1">
    <location>
        <begin position="6"/>
        <end position="27"/>
    </location>
</feature>
<name>A0A5C4NCI5_9RHOB</name>
<keyword evidence="3" id="KW-1185">Reference proteome</keyword>
<accession>A0A5C4NCI5</accession>
<reference evidence="2 3" key="1">
    <citation type="submission" date="2019-06" db="EMBL/GenBank/DDBJ databases">
        <authorList>
            <person name="Jiang L."/>
        </authorList>
    </citation>
    <scope>NUCLEOTIDE SEQUENCE [LARGE SCALE GENOMIC DNA]</scope>
    <source>
        <strain evidence="2 3">YIM 48858</strain>
    </source>
</reference>
<evidence type="ECO:0008006" key="4">
    <source>
        <dbReference type="Google" id="ProtNLM"/>
    </source>
</evidence>
<dbReference type="AlphaFoldDB" id="A0A5C4NCI5"/>
<dbReference type="EMBL" id="VDFV01000024">
    <property type="protein sequence ID" value="TNC68513.1"/>
    <property type="molecule type" value="Genomic_DNA"/>
</dbReference>
<protein>
    <recommendedName>
        <fullName evidence="4">DUF2269 family protein</fullName>
    </recommendedName>
</protein>
<keyword evidence="1" id="KW-0472">Membrane</keyword>
<organism evidence="2 3">
    <name type="scientific">Rubellimicrobium roseum</name>
    <dbReference type="NCBI Taxonomy" id="687525"/>
    <lineage>
        <taxon>Bacteria</taxon>
        <taxon>Pseudomonadati</taxon>
        <taxon>Pseudomonadota</taxon>
        <taxon>Alphaproteobacteria</taxon>
        <taxon>Rhodobacterales</taxon>
        <taxon>Roseobacteraceae</taxon>
        <taxon>Rubellimicrobium</taxon>
    </lineage>
</organism>
<keyword evidence="1" id="KW-1133">Transmembrane helix</keyword>
<sequence length="175" mass="17962">MEPILFLALAHVLGVLLWSGAALRLGLRLAAARRDEAAVLRAVREGARLDRRALRPSLLAVLISGGVLAATEGVAVEAWALLAAALGSLALALGRAGFQPACARALRRDGEAALMAGRRALRHARRGLALQVPTILLLLLRPGWGGIAILGGLLACLALAAALLTSLDDGAARAA</sequence>
<evidence type="ECO:0000256" key="1">
    <source>
        <dbReference type="SAM" id="Phobius"/>
    </source>
</evidence>
<evidence type="ECO:0000313" key="3">
    <source>
        <dbReference type="Proteomes" id="UP000305709"/>
    </source>
</evidence>
<keyword evidence="1" id="KW-0812">Transmembrane</keyword>
<dbReference type="RefSeq" id="WP_139082435.1">
    <property type="nucleotide sequence ID" value="NZ_VDFV01000024.1"/>
</dbReference>
<evidence type="ECO:0000313" key="2">
    <source>
        <dbReference type="EMBL" id="TNC68513.1"/>
    </source>
</evidence>